<dbReference type="NCBIfam" id="TIGR00741">
    <property type="entry name" value="yfiA"/>
    <property type="match status" value="1"/>
</dbReference>
<dbReference type="RefSeq" id="WP_238309445.1">
    <property type="nucleotide sequence ID" value="NZ_BPQV01000001.1"/>
</dbReference>
<comment type="subunit">
    <text evidence="2">Associates exclusively with 100S ribosomes, which are dimers of 70S ribosomes.</text>
</comment>
<evidence type="ECO:0000256" key="1">
    <source>
        <dbReference type="ARBA" id="ARBA00022845"/>
    </source>
</evidence>
<feature type="region of interest" description="Disordered" evidence="6">
    <location>
        <begin position="125"/>
        <end position="148"/>
    </location>
</feature>
<dbReference type="InterPro" id="IPR034694">
    <property type="entry name" value="HPF_long/plastid"/>
</dbReference>
<dbReference type="HAMAP" id="MF_00839">
    <property type="entry name" value="HPF"/>
    <property type="match status" value="1"/>
</dbReference>
<keyword evidence="1 4" id="KW-0810">Translation regulation</keyword>
<dbReference type="PANTHER" id="PTHR33231:SF1">
    <property type="entry name" value="30S RIBOSOMAL PROTEIN"/>
    <property type="match status" value="1"/>
</dbReference>
<comment type="subunit">
    <text evidence="4">Interacts with 100S ribosomes.</text>
</comment>
<dbReference type="Pfam" id="PF16321">
    <property type="entry name" value="Ribosom_S30AE_C"/>
    <property type="match status" value="1"/>
</dbReference>
<accession>A0ABQ4T4P9</accession>
<dbReference type="InterPro" id="IPR032528">
    <property type="entry name" value="Ribosom_S30AE_C"/>
</dbReference>
<comment type="function">
    <text evidence="4">Required for dimerization of active 70S ribosomes into 100S ribosomes in stationary phase; 100S ribosomes are translationally inactive and sometimes present during exponential growth.</text>
</comment>
<proteinExistence type="inferred from homology"/>
<reference evidence="8" key="2">
    <citation type="submission" date="2021-08" db="EMBL/GenBank/DDBJ databases">
        <authorList>
            <person name="Tani A."/>
            <person name="Ola A."/>
            <person name="Ogura Y."/>
            <person name="Katsura K."/>
            <person name="Hayashi T."/>
        </authorList>
    </citation>
    <scope>NUCLEOTIDE SEQUENCE</scope>
    <source>
        <strain evidence="8">NBRC 15689</strain>
    </source>
</reference>
<keyword evidence="4" id="KW-0963">Cytoplasm</keyword>
<evidence type="ECO:0000256" key="3">
    <source>
        <dbReference type="ARBA" id="ARBA00041148"/>
    </source>
</evidence>
<evidence type="ECO:0000256" key="4">
    <source>
        <dbReference type="HAMAP-Rule" id="MF_00839"/>
    </source>
</evidence>
<feature type="compositionally biased region" description="Acidic residues" evidence="6">
    <location>
        <begin position="125"/>
        <end position="134"/>
    </location>
</feature>
<sequence>MAGLRVTGHGLDLGEALRGRVQDRMSATLGKYLDSHMSGSCTGHVTLRRDGTAYRTDCVVHLASGLTLEASAAAHDPHASFEQTADRLEKRLRRYKHRLKDHNAQSHNGADVEAAYAVFAPIDEEGEDESGADGEAEHPPVVAESTRTLRRQSVSEAVTALDLTGAPVVVFVHAGTGRVNVVYRRSDGAIGWVDPPERA</sequence>
<dbReference type="PANTHER" id="PTHR33231">
    <property type="entry name" value="30S RIBOSOMAL PROTEIN"/>
    <property type="match status" value="1"/>
</dbReference>
<evidence type="ECO:0000313" key="8">
    <source>
        <dbReference type="EMBL" id="GJE25504.1"/>
    </source>
</evidence>
<dbReference type="Gene3D" id="3.30.160.100">
    <property type="entry name" value="Ribosome hibernation promotion factor-like"/>
    <property type="match status" value="1"/>
</dbReference>
<organism evidence="8 9">
    <name type="scientific">Methylobacterium organophilum</name>
    <dbReference type="NCBI Taxonomy" id="410"/>
    <lineage>
        <taxon>Bacteria</taxon>
        <taxon>Pseudomonadati</taxon>
        <taxon>Pseudomonadota</taxon>
        <taxon>Alphaproteobacteria</taxon>
        <taxon>Hyphomicrobiales</taxon>
        <taxon>Methylobacteriaceae</taxon>
        <taxon>Methylobacterium</taxon>
    </lineage>
</organism>
<dbReference type="Proteomes" id="UP001055156">
    <property type="component" value="Unassembled WGS sequence"/>
</dbReference>
<dbReference type="InterPro" id="IPR050574">
    <property type="entry name" value="HPF/YfiA_ribosome-assoc"/>
</dbReference>
<evidence type="ECO:0000256" key="5">
    <source>
        <dbReference type="SAM" id="Coils"/>
    </source>
</evidence>
<gene>
    <name evidence="4 8" type="primary">hpf</name>
    <name evidence="8" type="ORF">LKMONMHP_0342</name>
</gene>
<name>A0ABQ4T4P9_METOR</name>
<comment type="caution">
    <text evidence="8">The sequence shown here is derived from an EMBL/GenBank/DDBJ whole genome shotgun (WGS) entry which is preliminary data.</text>
</comment>
<dbReference type="Pfam" id="PF02482">
    <property type="entry name" value="Ribosomal_S30AE"/>
    <property type="match status" value="1"/>
</dbReference>
<reference evidence="8" key="1">
    <citation type="journal article" date="2021" name="Front. Microbiol.">
        <title>Comprehensive Comparative Genomics and Phenotyping of Methylobacterium Species.</title>
        <authorList>
            <person name="Alessa O."/>
            <person name="Ogura Y."/>
            <person name="Fujitani Y."/>
            <person name="Takami H."/>
            <person name="Hayashi T."/>
            <person name="Sahin N."/>
            <person name="Tani A."/>
        </authorList>
    </citation>
    <scope>NUCLEOTIDE SEQUENCE</scope>
    <source>
        <strain evidence="8">NBRC 15689</strain>
    </source>
</reference>
<evidence type="ECO:0000259" key="7">
    <source>
        <dbReference type="Pfam" id="PF16321"/>
    </source>
</evidence>
<evidence type="ECO:0000256" key="2">
    <source>
        <dbReference type="ARBA" id="ARBA00038695"/>
    </source>
</evidence>
<evidence type="ECO:0000313" key="9">
    <source>
        <dbReference type="Proteomes" id="UP001055156"/>
    </source>
</evidence>
<feature type="domain" description="Sigma 54 modulation/S30EA ribosomal protein C-terminal" evidence="7">
    <location>
        <begin position="137"/>
        <end position="191"/>
    </location>
</feature>
<dbReference type="EMBL" id="BPQV01000001">
    <property type="protein sequence ID" value="GJE25504.1"/>
    <property type="molecule type" value="Genomic_DNA"/>
</dbReference>
<dbReference type="InterPro" id="IPR036567">
    <property type="entry name" value="RHF-like"/>
</dbReference>
<keyword evidence="9" id="KW-1185">Reference proteome</keyword>
<dbReference type="InterPro" id="IPR038416">
    <property type="entry name" value="Ribosom_S30AE_C_sf"/>
</dbReference>
<dbReference type="Gene3D" id="3.30.505.50">
    <property type="entry name" value="Sigma 54 modulation/S30EA ribosomal protein, C-terminal domain"/>
    <property type="match status" value="1"/>
</dbReference>
<comment type="similarity">
    <text evidence="4">Belongs to the HPF/YfiA ribosome-associated protein family. Long HPF subfamily.</text>
</comment>
<protein>
    <recommendedName>
        <fullName evidence="3 4">Ribosome hibernation promoting factor</fullName>
        <shortName evidence="4">HPF</shortName>
    </recommendedName>
</protein>
<feature type="coiled-coil region" evidence="5">
    <location>
        <begin position="78"/>
        <end position="105"/>
    </location>
</feature>
<evidence type="ECO:0000256" key="6">
    <source>
        <dbReference type="SAM" id="MobiDB-lite"/>
    </source>
</evidence>
<comment type="subcellular location">
    <subcellularLocation>
        <location evidence="4">Cytoplasm</location>
    </subcellularLocation>
</comment>
<keyword evidence="5" id="KW-0175">Coiled coil</keyword>
<dbReference type="SUPFAM" id="SSF69754">
    <property type="entry name" value="Ribosome binding protein Y (YfiA homologue)"/>
    <property type="match status" value="1"/>
</dbReference>
<dbReference type="InterPro" id="IPR003489">
    <property type="entry name" value="RHF/RaiA"/>
</dbReference>